<dbReference type="CDD" id="cd02000">
    <property type="entry name" value="TPP_E1_PDC_ADC_BCADC"/>
    <property type="match status" value="1"/>
</dbReference>
<proteinExistence type="predicted"/>
<gene>
    <name evidence="5" type="primary">pdhA_1</name>
    <name evidence="5" type="ORF">GCM10025883_13260</name>
</gene>
<dbReference type="InterPro" id="IPR050771">
    <property type="entry name" value="Alpha-ketoacid_DH_E1_comp"/>
</dbReference>
<feature type="domain" description="Dehydrogenase E1 component" evidence="4">
    <location>
        <begin position="68"/>
        <end position="343"/>
    </location>
</feature>
<evidence type="ECO:0000259" key="4">
    <source>
        <dbReference type="Pfam" id="PF00676"/>
    </source>
</evidence>
<dbReference type="PANTHER" id="PTHR43380">
    <property type="entry name" value="2-OXOISOVALERATE DEHYDROGENASE SUBUNIT ALPHA, MITOCHONDRIAL"/>
    <property type="match status" value="1"/>
</dbReference>
<keyword evidence="2" id="KW-0560">Oxidoreductase</keyword>
<protein>
    <submittedName>
        <fullName evidence="5">Pyruvate dehydrogenase E1 component subunit alpha</fullName>
    </submittedName>
</protein>
<dbReference type="PANTHER" id="PTHR43380:SF1">
    <property type="entry name" value="2-OXOISOVALERATE DEHYDROGENASE SUBUNIT ALPHA, MITOCHONDRIAL"/>
    <property type="match status" value="1"/>
</dbReference>
<dbReference type="NCBIfam" id="TIGR03181">
    <property type="entry name" value="PDH_E1_alph_x"/>
    <property type="match status" value="1"/>
</dbReference>
<organism evidence="5 6">
    <name type="scientific">Mobilicoccus caccae</name>
    <dbReference type="NCBI Taxonomy" id="1859295"/>
    <lineage>
        <taxon>Bacteria</taxon>
        <taxon>Bacillati</taxon>
        <taxon>Actinomycetota</taxon>
        <taxon>Actinomycetes</taxon>
        <taxon>Micrococcales</taxon>
        <taxon>Dermatophilaceae</taxon>
        <taxon>Mobilicoccus</taxon>
    </lineage>
</organism>
<evidence type="ECO:0000313" key="6">
    <source>
        <dbReference type="Proteomes" id="UP001157126"/>
    </source>
</evidence>
<comment type="caution">
    <text evidence="5">The sequence shown here is derived from an EMBL/GenBank/DDBJ whole genome shotgun (WGS) entry which is preliminary data.</text>
</comment>
<evidence type="ECO:0000256" key="3">
    <source>
        <dbReference type="ARBA" id="ARBA00023052"/>
    </source>
</evidence>
<name>A0ABQ6ING1_9MICO</name>
<comment type="cofactor">
    <cofactor evidence="1">
        <name>thiamine diphosphate</name>
        <dbReference type="ChEBI" id="CHEBI:58937"/>
    </cofactor>
</comment>
<dbReference type="RefSeq" id="WP_284303230.1">
    <property type="nucleotide sequence ID" value="NZ_BSUO01000001.1"/>
</dbReference>
<evidence type="ECO:0000256" key="2">
    <source>
        <dbReference type="ARBA" id="ARBA00023002"/>
    </source>
</evidence>
<dbReference type="InterPro" id="IPR017596">
    <property type="entry name" value="PdhA/BkdA"/>
</dbReference>
<evidence type="ECO:0000313" key="5">
    <source>
        <dbReference type="EMBL" id="GMA39281.1"/>
    </source>
</evidence>
<dbReference type="Gene3D" id="3.40.50.970">
    <property type="match status" value="1"/>
</dbReference>
<evidence type="ECO:0000256" key="1">
    <source>
        <dbReference type="ARBA" id="ARBA00001964"/>
    </source>
</evidence>
<keyword evidence="3" id="KW-0786">Thiamine pyrophosphate</keyword>
<keyword evidence="5" id="KW-0670">Pyruvate</keyword>
<reference evidence="6" key="1">
    <citation type="journal article" date="2019" name="Int. J. Syst. Evol. Microbiol.">
        <title>The Global Catalogue of Microorganisms (GCM) 10K type strain sequencing project: providing services to taxonomists for standard genome sequencing and annotation.</title>
        <authorList>
            <consortium name="The Broad Institute Genomics Platform"/>
            <consortium name="The Broad Institute Genome Sequencing Center for Infectious Disease"/>
            <person name="Wu L."/>
            <person name="Ma J."/>
        </authorList>
    </citation>
    <scope>NUCLEOTIDE SEQUENCE [LARGE SCALE GENOMIC DNA]</scope>
    <source>
        <strain evidence="6">NBRC 113072</strain>
    </source>
</reference>
<dbReference type="Proteomes" id="UP001157126">
    <property type="component" value="Unassembled WGS sequence"/>
</dbReference>
<dbReference type="EMBL" id="BSUO01000001">
    <property type="protein sequence ID" value="GMA39281.1"/>
    <property type="molecule type" value="Genomic_DNA"/>
</dbReference>
<keyword evidence="6" id="KW-1185">Reference proteome</keyword>
<dbReference type="InterPro" id="IPR029061">
    <property type="entry name" value="THDP-binding"/>
</dbReference>
<accession>A0ABQ6ING1</accession>
<dbReference type="InterPro" id="IPR001017">
    <property type="entry name" value="DH_E1"/>
</dbReference>
<sequence>MAPTRKAANARAAKAAVQVAPEEVEAPFQKGLIPAPTPVCFLDEHGQRVEPVTDDYVAPSDTEALECYRRMVIGRRFDVQASALTRQGRLAVYPSSRGQEACQVGSVMKIREDDWFFPTYRDSVALVSRGIDPVEVLTLLRGDAHCGYDPMATHTAAQCTPLATQLLHAAGVAYGDARQGRDSVALAFIGDGASSEGDFHEALNFAAVFKAPVVFVVQNNGWAISVPLEKQTAAPSLAYKGIGYGVVCEQVDGNDALAVLAVVGKAVDWARSGKGPVLVELHTYRMEAHTNADDATRYRTADQVAPWLQKDPLERLETYLRSVGALDDELAESYAAEGERTAADLRDRMNAEVEPSPESLFENVYAAPTAQLVEQRSMVREEIEAERDAHASVTTGEDA</sequence>
<dbReference type="SUPFAM" id="SSF52518">
    <property type="entry name" value="Thiamin diphosphate-binding fold (THDP-binding)"/>
    <property type="match status" value="1"/>
</dbReference>
<dbReference type="Pfam" id="PF00676">
    <property type="entry name" value="E1_dh"/>
    <property type="match status" value="1"/>
</dbReference>